<comment type="caution">
    <text evidence="10">The sequence shown here is derived from an EMBL/GenBank/DDBJ whole genome shotgun (WGS) entry which is preliminary data.</text>
</comment>
<evidence type="ECO:0000313" key="10">
    <source>
        <dbReference type="EMBL" id="HIS65121.1"/>
    </source>
</evidence>
<keyword evidence="8" id="KW-0234">DNA repair</keyword>
<dbReference type="PANTHER" id="PTHR15822">
    <property type="entry name" value="TRAF AND TNF RECEPTOR-ASSOCIATED PROTEIN"/>
    <property type="match status" value="1"/>
</dbReference>
<reference evidence="10" key="1">
    <citation type="submission" date="2020-10" db="EMBL/GenBank/DDBJ databases">
        <authorList>
            <person name="Gilroy R."/>
        </authorList>
    </citation>
    <scope>NUCLEOTIDE SEQUENCE</scope>
    <source>
        <strain evidence="10">ChiBcec16-1751</strain>
    </source>
</reference>
<evidence type="ECO:0000313" key="11">
    <source>
        <dbReference type="Proteomes" id="UP000886741"/>
    </source>
</evidence>
<dbReference type="InterPro" id="IPR051547">
    <property type="entry name" value="TDP2-like"/>
</dbReference>
<dbReference type="GO" id="GO:0046872">
    <property type="term" value="F:metal ion binding"/>
    <property type="evidence" value="ECO:0007669"/>
    <property type="project" value="UniProtKB-KW"/>
</dbReference>
<feature type="domain" description="Endonuclease/exonuclease/phosphatase" evidence="9">
    <location>
        <begin position="34"/>
        <end position="328"/>
    </location>
</feature>
<reference evidence="10" key="2">
    <citation type="journal article" date="2021" name="PeerJ">
        <title>Extensive microbial diversity within the chicken gut microbiome revealed by metagenomics and culture.</title>
        <authorList>
            <person name="Gilroy R."/>
            <person name="Ravi A."/>
            <person name="Getino M."/>
            <person name="Pursley I."/>
            <person name="Horton D.L."/>
            <person name="Alikhan N.F."/>
            <person name="Baker D."/>
            <person name="Gharbi K."/>
            <person name="Hall N."/>
            <person name="Watson M."/>
            <person name="Adriaenssens E.M."/>
            <person name="Foster-Nyarko E."/>
            <person name="Jarju S."/>
            <person name="Secka A."/>
            <person name="Antonio M."/>
            <person name="Oren A."/>
            <person name="Chaudhuri R.R."/>
            <person name="La Ragione R."/>
            <person name="Hildebrand F."/>
            <person name="Pallen M.J."/>
        </authorList>
    </citation>
    <scope>NUCLEOTIDE SEQUENCE</scope>
    <source>
        <strain evidence="10">ChiBcec16-1751</strain>
    </source>
</reference>
<organism evidence="10 11">
    <name type="scientific">Candidatus Avoscillospira avistercoris</name>
    <dbReference type="NCBI Taxonomy" id="2840707"/>
    <lineage>
        <taxon>Bacteria</taxon>
        <taxon>Bacillati</taxon>
        <taxon>Bacillota</taxon>
        <taxon>Clostridia</taxon>
        <taxon>Eubacteriales</taxon>
        <taxon>Oscillospiraceae</taxon>
        <taxon>Oscillospiraceae incertae sedis</taxon>
        <taxon>Candidatus Avoscillospira</taxon>
    </lineage>
</organism>
<dbReference type="SUPFAM" id="SSF56219">
    <property type="entry name" value="DNase I-like"/>
    <property type="match status" value="1"/>
</dbReference>
<evidence type="ECO:0000256" key="8">
    <source>
        <dbReference type="ARBA" id="ARBA00023204"/>
    </source>
</evidence>
<dbReference type="AlphaFoldDB" id="A0A9D1JTE0"/>
<dbReference type="GO" id="GO:0016787">
    <property type="term" value="F:hydrolase activity"/>
    <property type="evidence" value="ECO:0007669"/>
    <property type="project" value="UniProtKB-KW"/>
</dbReference>
<dbReference type="Proteomes" id="UP000886741">
    <property type="component" value="Unassembled WGS sequence"/>
</dbReference>
<evidence type="ECO:0000256" key="4">
    <source>
        <dbReference type="ARBA" id="ARBA00022723"/>
    </source>
</evidence>
<dbReference type="InterPro" id="IPR005135">
    <property type="entry name" value="Endo/exonuclease/phosphatase"/>
</dbReference>
<evidence type="ECO:0000259" key="9">
    <source>
        <dbReference type="Pfam" id="PF03372"/>
    </source>
</evidence>
<evidence type="ECO:0000256" key="6">
    <source>
        <dbReference type="ARBA" id="ARBA00022801"/>
    </source>
</evidence>
<evidence type="ECO:0000256" key="2">
    <source>
        <dbReference type="ARBA" id="ARBA00001946"/>
    </source>
</evidence>
<sequence>MQLQYSRIPDHLELEVENPQEPVLQTGTTYSAVTWNIGFGAYDHDFSFFMDKGFMEDGTPVQGKQSRAGSRERVEANVGGVEDTLKGLNADFLLLQEVDEEATRSYQVNQRQWLTEAFPDKSAVYACNFHTAYLFYPVYEPHGIVNAGLLTLSGYAMDGAERRSYPVDQSFPTKFFDLDRCFAVQRLPVDGGKELVLINSHMSAYDEGGIIRQAQMELLCQVLEEEYRQGNYVIVGGDYNHVLGDTLGIFPSQQQVPPWVQTFDETMLPEGISVVYADNDQQVPTCRSCDLPYTKGVNYTSVLDGFLVSDNVQARAVNVDTDFAYSDHNPVELEFTLLP</sequence>
<evidence type="ECO:0000256" key="5">
    <source>
        <dbReference type="ARBA" id="ARBA00022763"/>
    </source>
</evidence>
<keyword evidence="4" id="KW-0479">Metal-binding</keyword>
<dbReference type="Pfam" id="PF03372">
    <property type="entry name" value="Exo_endo_phos"/>
    <property type="match status" value="1"/>
</dbReference>
<dbReference type="InterPro" id="IPR036691">
    <property type="entry name" value="Endo/exonu/phosph_ase_sf"/>
</dbReference>
<keyword evidence="10" id="KW-0255">Endonuclease</keyword>
<proteinExistence type="predicted"/>
<comment type="cofactor">
    <cofactor evidence="2">
        <name>Mg(2+)</name>
        <dbReference type="ChEBI" id="CHEBI:18420"/>
    </cofactor>
</comment>
<comment type="cofactor">
    <cofactor evidence="1">
        <name>Mn(2+)</name>
        <dbReference type="ChEBI" id="CHEBI:29035"/>
    </cofactor>
</comment>
<dbReference type="GO" id="GO:0004519">
    <property type="term" value="F:endonuclease activity"/>
    <property type="evidence" value="ECO:0007669"/>
    <property type="project" value="UniProtKB-KW"/>
</dbReference>
<dbReference type="PANTHER" id="PTHR15822:SF4">
    <property type="entry name" value="TYROSYL-DNA PHOSPHODIESTERASE 2"/>
    <property type="match status" value="1"/>
</dbReference>
<keyword evidence="7" id="KW-0460">Magnesium</keyword>
<evidence type="ECO:0000256" key="3">
    <source>
        <dbReference type="ARBA" id="ARBA00022722"/>
    </source>
</evidence>
<name>A0A9D1JTE0_9FIRM</name>
<keyword evidence="3" id="KW-0540">Nuclease</keyword>
<dbReference type="EMBL" id="DVJJ01000108">
    <property type="protein sequence ID" value="HIS65121.1"/>
    <property type="molecule type" value="Genomic_DNA"/>
</dbReference>
<keyword evidence="5" id="KW-0227">DNA damage</keyword>
<dbReference type="GO" id="GO:0006281">
    <property type="term" value="P:DNA repair"/>
    <property type="evidence" value="ECO:0007669"/>
    <property type="project" value="UniProtKB-KW"/>
</dbReference>
<accession>A0A9D1JTE0</accession>
<keyword evidence="6" id="KW-0378">Hydrolase</keyword>
<dbReference type="Gene3D" id="3.60.10.10">
    <property type="entry name" value="Endonuclease/exonuclease/phosphatase"/>
    <property type="match status" value="1"/>
</dbReference>
<evidence type="ECO:0000256" key="1">
    <source>
        <dbReference type="ARBA" id="ARBA00001936"/>
    </source>
</evidence>
<gene>
    <name evidence="10" type="ORF">IAA83_07105</name>
</gene>
<protein>
    <submittedName>
        <fullName evidence="10">Endonuclease/exonuclease/phosphatase family protein</fullName>
    </submittedName>
</protein>
<evidence type="ECO:0000256" key="7">
    <source>
        <dbReference type="ARBA" id="ARBA00022842"/>
    </source>
</evidence>